<dbReference type="SUPFAM" id="SSF55874">
    <property type="entry name" value="ATPase domain of HSP90 chaperone/DNA topoisomerase II/histidine kinase"/>
    <property type="match status" value="1"/>
</dbReference>
<dbReference type="GO" id="GO:0000155">
    <property type="term" value="F:phosphorelay sensor kinase activity"/>
    <property type="evidence" value="ECO:0007669"/>
    <property type="project" value="InterPro"/>
</dbReference>
<dbReference type="SUPFAM" id="SSF63829">
    <property type="entry name" value="Calcium-dependent phosphotriesterase"/>
    <property type="match status" value="2"/>
</dbReference>
<reference evidence="5" key="1">
    <citation type="submission" date="2021-09" db="EMBL/GenBank/DDBJ databases">
        <title>Genome of Aequorivita sp. strain F47161.</title>
        <authorList>
            <person name="Wang Y."/>
        </authorList>
    </citation>
    <scope>NUCLEOTIDE SEQUENCE</scope>
    <source>
        <strain evidence="5">F47161</strain>
    </source>
</reference>
<dbReference type="GO" id="GO:0016020">
    <property type="term" value="C:membrane"/>
    <property type="evidence" value="ECO:0007669"/>
    <property type="project" value="InterPro"/>
</dbReference>
<keyword evidence="6" id="KW-1185">Reference proteome</keyword>
<evidence type="ECO:0000256" key="2">
    <source>
        <dbReference type="SAM" id="Phobius"/>
    </source>
</evidence>
<name>A0A9X1QT89_9FLAO</name>
<dbReference type="Pfam" id="PF07495">
    <property type="entry name" value="Y_Y_Y"/>
    <property type="match status" value="1"/>
</dbReference>
<dbReference type="Pfam" id="PF07494">
    <property type="entry name" value="Reg_prop"/>
    <property type="match status" value="4"/>
</dbReference>
<protein>
    <submittedName>
        <fullName evidence="5">Histidine kinase</fullName>
    </submittedName>
</protein>
<evidence type="ECO:0000256" key="1">
    <source>
        <dbReference type="ARBA" id="ARBA00022553"/>
    </source>
</evidence>
<dbReference type="Gene3D" id="3.30.565.10">
    <property type="entry name" value="Histidine kinase-like ATPase, C-terminal domain"/>
    <property type="match status" value="1"/>
</dbReference>
<dbReference type="InterPro" id="IPR011123">
    <property type="entry name" value="Y_Y_Y"/>
</dbReference>
<keyword evidence="5" id="KW-0418">Kinase</keyword>
<comment type="caution">
    <text evidence="5">The sequence shown here is derived from an EMBL/GenBank/DDBJ whole genome shotgun (WGS) entry which is preliminary data.</text>
</comment>
<evidence type="ECO:0000259" key="4">
    <source>
        <dbReference type="PROSITE" id="PS50109"/>
    </source>
</evidence>
<feature type="transmembrane region" description="Helical" evidence="2">
    <location>
        <begin position="809"/>
        <end position="827"/>
    </location>
</feature>
<dbReference type="SMART" id="SM00387">
    <property type="entry name" value="HATPase_c"/>
    <property type="match status" value="1"/>
</dbReference>
<dbReference type="InterPro" id="IPR013783">
    <property type="entry name" value="Ig-like_fold"/>
</dbReference>
<dbReference type="InterPro" id="IPR015943">
    <property type="entry name" value="WD40/YVTN_repeat-like_dom_sf"/>
</dbReference>
<dbReference type="InterPro" id="IPR005467">
    <property type="entry name" value="His_kinase_dom"/>
</dbReference>
<dbReference type="Gene3D" id="1.20.5.1930">
    <property type="match status" value="1"/>
</dbReference>
<keyword evidence="3" id="KW-0732">Signal</keyword>
<evidence type="ECO:0000256" key="3">
    <source>
        <dbReference type="SAM" id="SignalP"/>
    </source>
</evidence>
<dbReference type="PROSITE" id="PS50109">
    <property type="entry name" value="HIS_KIN"/>
    <property type="match status" value="1"/>
</dbReference>
<evidence type="ECO:0000313" key="6">
    <source>
        <dbReference type="Proteomes" id="UP001139461"/>
    </source>
</evidence>
<proteinExistence type="predicted"/>
<dbReference type="InterPro" id="IPR036890">
    <property type="entry name" value="HATPase_C_sf"/>
</dbReference>
<dbReference type="Proteomes" id="UP001139461">
    <property type="component" value="Unassembled WGS sequence"/>
</dbReference>
<dbReference type="InterPro" id="IPR011712">
    <property type="entry name" value="Sig_transdc_His_kin_sub3_dim/P"/>
</dbReference>
<dbReference type="RefSeq" id="WP_237602810.1">
    <property type="nucleotide sequence ID" value="NZ_JAIRBA010000013.1"/>
</dbReference>
<sequence length="1050" mass="119022">MKFVCYCTILLLLFSERNMAQQPITFQHFGVGEGLSSADVTTIFQDSRGYMWIGTGNGLNRGNGKQFTVYTVSTDSSKTSLPNAKIRSIFEDRHKSIWIGTSAGLSKYNPQLEKFTNFTEVGDCKNCLAGRIIKVIKEDGNYLWLGTNAGLSKINTKTNEITSWWHKEGRDNIPSIYSIIDILLLKNGSLLLATHEGLVVFNPKQDIFTEITIPLKLQEKGLGALFQDSFGTIWIGTNYDGVIQMTGDWQHPNFKHFPQLVDAEEGRTTVYDFEEDANGRLWTSSYLGVSVLNQKNNKINYYRSKADSPTSISQNPIKKIYKDAQNRMWLGSRAGIDLFDPYLNQFEILKHDSDNAQSISNNNTFSILEDSKGYLWFGFMDSGISVLWKDENGTEQYHHITAGIGNRHLKHNSVYALEEDKKGNIWASSPGGLHILEWKDRSKFEYTISTVPEGSITENKLPERRIYEIKNDADNKTWLATHSAGIIAFDTHGAAQQFLFEDQNPELSSKDFVVTLNIDAKKRVWTGNFNLGGAVIQDPTSETSFKKIKGDAPFYLKVVNDYFFDENEALLTTEDGVFHFSNVEELLTSENPNHIKYTEESGLSSNFTSEIIKTNTHEFWISTVNGLTKLNTAEKKATSFKKILNARDFEFNHNSAVLTTDSIAYFGGTHGIVRFKPSEIYKNPHPPRVSFSDFRILNVPVPISSEKTKRTSIPKNIAYIENIILKTSDKIISFTIDAVNFTLPEETRYAYKLEGFDETWIESESPVITRSNLDPGTYTLLAKASNNDGVWSNTASLKLEMPTPWFQSWWAYFLYFILAIGGVYLLLKLRLQQERRIELARAQERDIFRKRSSRDFHDEAGTKITRIALITELARIENPKNKELQKHLLQIDDNIQDLNNGMRDFIWTLDPSNDNAYDTLNRYTEFAGKFCEIANIKFHSDAISEELKTKELNMAERRHLLMILKEATNNLVKHGNPTVVHFGVKHKPGKLVLKLKDNGNGFDTTQENSGNGLTNMRERAEALGGALKIDSKTNGGTTLTLTLETTRLGN</sequence>
<keyword evidence="1" id="KW-0597">Phosphoprotein</keyword>
<evidence type="ECO:0000313" key="5">
    <source>
        <dbReference type="EMBL" id="MCG2419021.1"/>
    </source>
</evidence>
<dbReference type="PANTHER" id="PTHR43547:SF2">
    <property type="entry name" value="HYBRID SIGNAL TRANSDUCTION HISTIDINE KINASE C"/>
    <property type="match status" value="1"/>
</dbReference>
<dbReference type="Pfam" id="PF02518">
    <property type="entry name" value="HATPase_c"/>
    <property type="match status" value="1"/>
</dbReference>
<gene>
    <name evidence="5" type="ORF">K8089_08290</name>
</gene>
<feature type="chain" id="PRO_5040931433" evidence="3">
    <location>
        <begin position="21"/>
        <end position="1050"/>
    </location>
</feature>
<dbReference type="CDD" id="cd16917">
    <property type="entry name" value="HATPase_UhpB-NarQ-NarX-like"/>
    <property type="match status" value="1"/>
</dbReference>
<dbReference type="EMBL" id="JAIRBA010000013">
    <property type="protein sequence ID" value="MCG2419021.1"/>
    <property type="molecule type" value="Genomic_DNA"/>
</dbReference>
<dbReference type="Pfam" id="PF07730">
    <property type="entry name" value="HisKA_3"/>
    <property type="match status" value="1"/>
</dbReference>
<feature type="domain" description="Histidine kinase" evidence="4">
    <location>
        <begin position="855"/>
        <end position="1047"/>
    </location>
</feature>
<feature type="signal peptide" evidence="3">
    <location>
        <begin position="1"/>
        <end position="20"/>
    </location>
</feature>
<dbReference type="InterPro" id="IPR011110">
    <property type="entry name" value="Reg_prop"/>
</dbReference>
<dbReference type="PANTHER" id="PTHR43547">
    <property type="entry name" value="TWO-COMPONENT HISTIDINE KINASE"/>
    <property type="match status" value="1"/>
</dbReference>
<dbReference type="AlphaFoldDB" id="A0A9X1QT89"/>
<keyword evidence="2" id="KW-0472">Membrane</keyword>
<keyword evidence="2" id="KW-1133">Transmembrane helix</keyword>
<dbReference type="GO" id="GO:0046983">
    <property type="term" value="F:protein dimerization activity"/>
    <property type="evidence" value="ECO:0007669"/>
    <property type="project" value="InterPro"/>
</dbReference>
<keyword evidence="2" id="KW-0812">Transmembrane</keyword>
<keyword evidence="5" id="KW-0808">Transferase</keyword>
<dbReference type="InterPro" id="IPR003594">
    <property type="entry name" value="HATPase_dom"/>
</dbReference>
<accession>A0A9X1QT89</accession>
<dbReference type="Gene3D" id="2.130.10.10">
    <property type="entry name" value="YVTN repeat-like/Quinoprotein amine dehydrogenase"/>
    <property type="match status" value="3"/>
</dbReference>
<organism evidence="5 6">
    <name type="scientific">Aequorivita vitellina</name>
    <dbReference type="NCBI Taxonomy" id="2874475"/>
    <lineage>
        <taxon>Bacteria</taxon>
        <taxon>Pseudomonadati</taxon>
        <taxon>Bacteroidota</taxon>
        <taxon>Flavobacteriia</taxon>
        <taxon>Flavobacteriales</taxon>
        <taxon>Flavobacteriaceae</taxon>
        <taxon>Aequorivita</taxon>
    </lineage>
</organism>
<dbReference type="Gene3D" id="2.60.40.10">
    <property type="entry name" value="Immunoglobulins"/>
    <property type="match status" value="1"/>
</dbReference>